<gene>
    <name evidence="3" type="ORF">H4684_001914</name>
</gene>
<dbReference type="EMBL" id="JADBGG010000012">
    <property type="protein sequence ID" value="MBE1425263.1"/>
    <property type="molecule type" value="Genomic_DNA"/>
</dbReference>
<comment type="caution">
    <text evidence="1">Lacks conserved residue(s) required for the propagation of feature annotation.</text>
</comment>
<dbReference type="Gene3D" id="3.40.50.2300">
    <property type="match status" value="1"/>
</dbReference>
<protein>
    <submittedName>
        <fullName evidence="3">CheY-like chemotaxis protein</fullName>
    </submittedName>
</protein>
<dbReference type="RefSeq" id="WP_192623544.1">
    <property type="nucleotide sequence ID" value="NZ_JADBGG010000012.1"/>
</dbReference>
<evidence type="ECO:0000313" key="3">
    <source>
        <dbReference type="EMBL" id="MBE1425263.1"/>
    </source>
</evidence>
<comment type="caution">
    <text evidence="3">The sequence shown here is derived from an EMBL/GenBank/DDBJ whole genome shotgun (WGS) entry which is preliminary data.</text>
</comment>
<dbReference type="InterPro" id="IPR001789">
    <property type="entry name" value="Sig_transdc_resp-reg_receiver"/>
</dbReference>
<dbReference type="Pfam" id="PF13487">
    <property type="entry name" value="HD_5"/>
    <property type="match status" value="1"/>
</dbReference>
<name>A0ABR9H409_9BACT</name>
<accession>A0ABR9H409</accession>
<keyword evidence="4" id="KW-1185">Reference proteome</keyword>
<dbReference type="SUPFAM" id="SSF52172">
    <property type="entry name" value="CheY-like"/>
    <property type="match status" value="1"/>
</dbReference>
<dbReference type="PROSITE" id="PS50110">
    <property type="entry name" value="RESPONSE_REGULATORY"/>
    <property type="match status" value="1"/>
</dbReference>
<evidence type="ECO:0000256" key="1">
    <source>
        <dbReference type="PROSITE-ProRule" id="PRU00169"/>
    </source>
</evidence>
<feature type="domain" description="Response regulatory" evidence="2">
    <location>
        <begin position="3"/>
        <end position="119"/>
    </location>
</feature>
<proteinExistence type="predicted"/>
<organism evidence="3 4">
    <name type="scientific">Desulfomicrobium macestii</name>
    <dbReference type="NCBI Taxonomy" id="90731"/>
    <lineage>
        <taxon>Bacteria</taxon>
        <taxon>Pseudomonadati</taxon>
        <taxon>Thermodesulfobacteriota</taxon>
        <taxon>Desulfovibrionia</taxon>
        <taxon>Desulfovibrionales</taxon>
        <taxon>Desulfomicrobiaceae</taxon>
        <taxon>Desulfomicrobium</taxon>
    </lineage>
</organism>
<dbReference type="InterPro" id="IPR011006">
    <property type="entry name" value="CheY-like_superfamily"/>
</dbReference>
<evidence type="ECO:0000313" key="4">
    <source>
        <dbReference type="Proteomes" id="UP000639010"/>
    </source>
</evidence>
<evidence type="ECO:0000259" key="2">
    <source>
        <dbReference type="PROSITE" id="PS50110"/>
    </source>
</evidence>
<sequence length="392" mass="43059">MSSILIVDSDGKALSVMQRRLRRNFEAHIALGPRSGLQRIREEGPYALVMAEFSMPEMDGVDFLAEVGRLSPESARVLMSRTPMDVANLVRAINEGKIQHVLSPSCEDEALIGVVQEGVNRYNRISASIGNMQEVHAIFAKAVHELVCWLRADVRGVISPLLPLLRDLGQKAGNPRPTVTETALLLSIIGLIVLPPALLEKIVQGGSLSDDELLALAGHPEHAVEWVRHLPQLREVADVLRDYANALHLSLLPETAEPLERPVISTEGTLLAMVMEYRLGGYARLETAGILDRMRRGSIYSKAQVKALETVLMALDQDEVEIGLDSLAPGMVLSRAVIGTRDAVEVVMVPEGYELSRTTIVFLRQSARHGQVREPFFVRKLSVIPQEGNDTA</sequence>
<reference evidence="3 4" key="1">
    <citation type="submission" date="2020-10" db="EMBL/GenBank/DDBJ databases">
        <title>Genomic Encyclopedia of Type Strains, Phase IV (KMG-IV): sequencing the most valuable type-strain genomes for metagenomic binning, comparative biology and taxonomic classification.</title>
        <authorList>
            <person name="Goeker M."/>
        </authorList>
    </citation>
    <scope>NUCLEOTIDE SEQUENCE [LARGE SCALE GENOMIC DNA]</scope>
    <source>
        <strain evidence="3 4">DSM 4194</strain>
    </source>
</reference>
<dbReference type="Proteomes" id="UP000639010">
    <property type="component" value="Unassembled WGS sequence"/>
</dbReference>